<evidence type="ECO:0000313" key="3">
    <source>
        <dbReference type="Proteomes" id="UP000613208"/>
    </source>
</evidence>
<reference evidence="2" key="1">
    <citation type="submission" date="2020-06" db="EMBL/GenBank/DDBJ databases">
        <title>Characterization of fructooligosaccharide metabolism and fructooligosaccharide-degrading enzymes in human commensal butyrate producers.</title>
        <authorList>
            <person name="Tanno H."/>
            <person name="Fujii T."/>
            <person name="Hirano K."/>
            <person name="Maeno S."/>
            <person name="Tonozuka T."/>
            <person name="Sakamoto M."/>
            <person name="Ohkuma M."/>
            <person name="Tochio T."/>
            <person name="Endo A."/>
        </authorList>
    </citation>
    <scope>NUCLEOTIDE SEQUENCE</scope>
    <source>
        <strain evidence="2">JCM 17466</strain>
    </source>
</reference>
<proteinExistence type="predicted"/>
<dbReference type="InterPro" id="IPR001173">
    <property type="entry name" value="Glyco_trans_2-like"/>
</dbReference>
<dbReference type="AlphaFoldDB" id="A0A916VC95"/>
<dbReference type="PANTHER" id="PTHR22916:SF3">
    <property type="entry name" value="UDP-GLCNAC:BETAGAL BETA-1,3-N-ACETYLGLUCOSAMINYLTRANSFERASE-LIKE PROTEIN 1"/>
    <property type="match status" value="1"/>
</dbReference>
<keyword evidence="3" id="KW-1185">Reference proteome</keyword>
<evidence type="ECO:0000259" key="1">
    <source>
        <dbReference type="Pfam" id="PF00535"/>
    </source>
</evidence>
<evidence type="ECO:0000313" key="2">
    <source>
        <dbReference type="EMBL" id="GFO84430.1"/>
    </source>
</evidence>
<dbReference type="EMBL" id="BLYI01000023">
    <property type="protein sequence ID" value="GFO84430.1"/>
    <property type="molecule type" value="Genomic_DNA"/>
</dbReference>
<dbReference type="PANTHER" id="PTHR22916">
    <property type="entry name" value="GLYCOSYLTRANSFERASE"/>
    <property type="match status" value="1"/>
</dbReference>
<dbReference type="GO" id="GO:0016758">
    <property type="term" value="F:hexosyltransferase activity"/>
    <property type="evidence" value="ECO:0007669"/>
    <property type="project" value="UniProtKB-ARBA"/>
</dbReference>
<dbReference type="CDD" id="cd04196">
    <property type="entry name" value="GT_2_like_d"/>
    <property type="match status" value="1"/>
</dbReference>
<gene>
    <name evidence="2" type="ORF">ANBU17_07770</name>
</gene>
<sequence>MISVAMAFYNGKTYIEAQIESILKNLEEEDELIISIDDASDGSDQILKEYRQMDPRIRLIRGPGKGVVPNFQNALKHCRGEIIFIADQDDVWKEEKAAEVLKAFQDPEVMCVVHNAEIVDGSLKPSGETTFQWRESGTGFWKNMKKNSYIGCCMAIRRTILKKVLPIPRRVWIHDQWIGLLAERLGKVVFLKKTLLLYRRHGENVTELTHGTIGSMIKKRWFMYREIKKRIRQWKAES</sequence>
<feature type="domain" description="Glycosyltransferase 2-like" evidence="1">
    <location>
        <begin position="3"/>
        <end position="164"/>
    </location>
</feature>
<dbReference type="Pfam" id="PF00535">
    <property type="entry name" value="Glycos_transf_2"/>
    <property type="match status" value="1"/>
</dbReference>
<name>A0A916VC95_9FIRM</name>
<dbReference type="Proteomes" id="UP000613208">
    <property type="component" value="Unassembled WGS sequence"/>
</dbReference>
<dbReference type="RefSeq" id="WP_201310175.1">
    <property type="nucleotide sequence ID" value="NZ_BLYI01000023.1"/>
</dbReference>
<dbReference type="SUPFAM" id="SSF53448">
    <property type="entry name" value="Nucleotide-diphospho-sugar transferases"/>
    <property type="match status" value="1"/>
</dbReference>
<organism evidence="2 3">
    <name type="scientific">Anaerostipes butyraticus</name>
    <dbReference type="NCBI Taxonomy" id="645466"/>
    <lineage>
        <taxon>Bacteria</taxon>
        <taxon>Bacillati</taxon>
        <taxon>Bacillota</taxon>
        <taxon>Clostridia</taxon>
        <taxon>Lachnospirales</taxon>
        <taxon>Lachnospiraceae</taxon>
        <taxon>Anaerostipes</taxon>
    </lineage>
</organism>
<accession>A0A916VC95</accession>
<dbReference type="InterPro" id="IPR029044">
    <property type="entry name" value="Nucleotide-diphossugar_trans"/>
</dbReference>
<comment type="caution">
    <text evidence="2">The sequence shown here is derived from an EMBL/GenBank/DDBJ whole genome shotgun (WGS) entry which is preliminary data.</text>
</comment>
<dbReference type="Gene3D" id="3.90.550.10">
    <property type="entry name" value="Spore Coat Polysaccharide Biosynthesis Protein SpsA, Chain A"/>
    <property type="match status" value="1"/>
</dbReference>
<protein>
    <submittedName>
        <fullName evidence="2">Alpha-L-Rha alpha-1,3-L-rhamnosyltransferase</fullName>
    </submittedName>
</protein>